<evidence type="ECO:0000256" key="2">
    <source>
        <dbReference type="ARBA" id="ARBA00022723"/>
    </source>
</evidence>
<proteinExistence type="predicted"/>
<dbReference type="GO" id="GO:0008270">
    <property type="term" value="F:zinc ion binding"/>
    <property type="evidence" value="ECO:0007669"/>
    <property type="project" value="TreeGrafter"/>
</dbReference>
<dbReference type="GO" id="GO:0006508">
    <property type="term" value="P:proteolysis"/>
    <property type="evidence" value="ECO:0007669"/>
    <property type="project" value="UniProtKB-KW"/>
</dbReference>
<evidence type="ECO:0000313" key="7">
    <source>
        <dbReference type="EMBL" id="QNE06775.1"/>
    </source>
</evidence>
<evidence type="ECO:0000256" key="1">
    <source>
        <dbReference type="ARBA" id="ARBA00022670"/>
    </source>
</evidence>
<dbReference type="Proteomes" id="UP000515297">
    <property type="component" value="Chromosome"/>
</dbReference>
<dbReference type="Gene3D" id="3.40.140.10">
    <property type="entry name" value="Cytidine Deaminase, domain 2"/>
    <property type="match status" value="1"/>
</dbReference>
<dbReference type="EMBL" id="CP060052">
    <property type="protein sequence ID" value="QNE06775.1"/>
    <property type="molecule type" value="Genomic_DNA"/>
</dbReference>
<evidence type="ECO:0000259" key="6">
    <source>
        <dbReference type="PROSITE" id="PS50249"/>
    </source>
</evidence>
<gene>
    <name evidence="7" type="ORF">H4O24_14090</name>
</gene>
<evidence type="ECO:0000256" key="5">
    <source>
        <dbReference type="ARBA" id="ARBA00023049"/>
    </source>
</evidence>
<dbReference type="InterPro" id="IPR051929">
    <property type="entry name" value="VirAsm_ModProt"/>
</dbReference>
<keyword evidence="5" id="KW-0482">Metalloprotease</keyword>
<dbReference type="InterPro" id="IPR037518">
    <property type="entry name" value="MPN"/>
</dbReference>
<feature type="domain" description="MPN" evidence="6">
    <location>
        <begin position="1"/>
        <end position="121"/>
    </location>
</feature>
<name>A0A7G6VYG0_9SPHN</name>
<organism evidence="7 8">
    <name type="scientific">Croceicoccus marinus</name>
    <dbReference type="NCBI Taxonomy" id="450378"/>
    <lineage>
        <taxon>Bacteria</taxon>
        <taxon>Pseudomonadati</taxon>
        <taxon>Pseudomonadota</taxon>
        <taxon>Alphaproteobacteria</taxon>
        <taxon>Sphingomonadales</taxon>
        <taxon>Erythrobacteraceae</taxon>
        <taxon>Croceicoccus</taxon>
    </lineage>
</organism>
<dbReference type="PANTHER" id="PTHR34858:SF1">
    <property type="entry name" value="CYSO-CYSTEINE PEPTIDASE"/>
    <property type="match status" value="1"/>
</dbReference>
<accession>A0A7G6VYG0</accession>
<dbReference type="PROSITE" id="PS50249">
    <property type="entry name" value="MPN"/>
    <property type="match status" value="1"/>
</dbReference>
<dbReference type="InterPro" id="IPR028090">
    <property type="entry name" value="JAB_dom_prok"/>
</dbReference>
<keyword evidence="2" id="KW-0479">Metal-binding</keyword>
<dbReference type="CDD" id="cd08070">
    <property type="entry name" value="MPN_like"/>
    <property type="match status" value="1"/>
</dbReference>
<dbReference type="AlphaFoldDB" id="A0A7G6VYG0"/>
<evidence type="ECO:0000256" key="3">
    <source>
        <dbReference type="ARBA" id="ARBA00022801"/>
    </source>
</evidence>
<keyword evidence="3" id="KW-0378">Hydrolase</keyword>
<dbReference type="SUPFAM" id="SSF102712">
    <property type="entry name" value="JAB1/MPN domain"/>
    <property type="match status" value="1"/>
</dbReference>
<reference evidence="7 8" key="1">
    <citation type="submission" date="2020-08" db="EMBL/GenBank/DDBJ databases">
        <authorList>
            <person name="Liu G."/>
            <person name="Sun C."/>
        </authorList>
    </citation>
    <scope>NUCLEOTIDE SEQUENCE [LARGE SCALE GENOMIC DNA]</scope>
    <source>
        <strain evidence="7 8">OT19</strain>
    </source>
</reference>
<keyword evidence="1" id="KW-0645">Protease</keyword>
<dbReference type="PANTHER" id="PTHR34858">
    <property type="entry name" value="CYSO-CYSTEINE PEPTIDASE"/>
    <property type="match status" value="1"/>
</dbReference>
<keyword evidence="4" id="KW-0862">Zinc</keyword>
<dbReference type="GO" id="GO:0008235">
    <property type="term" value="F:metalloexopeptidase activity"/>
    <property type="evidence" value="ECO:0007669"/>
    <property type="project" value="TreeGrafter"/>
</dbReference>
<evidence type="ECO:0000256" key="4">
    <source>
        <dbReference type="ARBA" id="ARBA00022833"/>
    </source>
</evidence>
<evidence type="ECO:0000313" key="8">
    <source>
        <dbReference type="Proteomes" id="UP000515297"/>
    </source>
</evidence>
<protein>
    <submittedName>
        <fullName evidence="7">M67 family metallopeptidase</fullName>
    </submittedName>
</protein>
<sequence length="132" mass="13929">MTVTRTVVDAIAAAAYRAAPREACGLLLGRGSRIDASSETANVAPDPLRHFEIDPAALIAAHKAERAGGPQLIGYFHSHPSGLPEPSATDRAQAARDGRVWAIATPGGEIGWFVSEQHGFARLCPQILPELP</sequence>
<dbReference type="Pfam" id="PF14464">
    <property type="entry name" value="Prok-JAB"/>
    <property type="match status" value="1"/>
</dbReference>